<evidence type="ECO:0000256" key="5">
    <source>
        <dbReference type="ARBA" id="ARBA00022857"/>
    </source>
</evidence>
<comment type="similarity">
    <text evidence="2 10">Belongs to the fatty acyl-CoA reductase family.</text>
</comment>
<reference evidence="13 14" key="1">
    <citation type="submission" date="2020-02" db="EMBL/GenBank/DDBJ databases">
        <title>Relaxed selection underlies rapid genomic changes in the transitions from sociality to social parasitism in ants.</title>
        <authorList>
            <person name="Bi X."/>
        </authorList>
    </citation>
    <scope>NUCLEOTIDE SEQUENCE [LARGE SCALE GENOMIC DNA]</scope>
    <source>
        <strain evidence="13">BGI-DK2014b</strain>
        <tissue evidence="13">Whole body</tissue>
    </source>
</reference>
<comment type="caution">
    <text evidence="13">The sequence shown here is derived from an EMBL/GenBank/DDBJ whole genome shotgun (WGS) entry which is preliminary data.</text>
</comment>
<feature type="domain" description="Fatty acyl-CoA reductase C-terminal" evidence="11">
    <location>
        <begin position="941"/>
        <end position="987"/>
    </location>
</feature>
<keyword evidence="10" id="KW-0560">Oxidoreductase</keyword>
<dbReference type="Gene3D" id="3.40.50.720">
    <property type="entry name" value="NAD(P)-binding Rossmann-like Domain"/>
    <property type="match status" value="2"/>
</dbReference>
<dbReference type="InterPro" id="IPR013120">
    <property type="entry name" value="FAR_NAD-bd"/>
</dbReference>
<dbReference type="PANTHER" id="PTHR11011">
    <property type="entry name" value="MALE STERILITY PROTEIN 2-RELATED"/>
    <property type="match status" value="1"/>
</dbReference>
<dbReference type="Pfam" id="PF07993">
    <property type="entry name" value="NAD_binding_4"/>
    <property type="match status" value="2"/>
</dbReference>
<evidence type="ECO:0000256" key="4">
    <source>
        <dbReference type="ARBA" id="ARBA00022692"/>
    </source>
</evidence>
<name>A0A836JU74_9HYME</name>
<evidence type="ECO:0000256" key="1">
    <source>
        <dbReference type="ARBA" id="ARBA00004141"/>
    </source>
</evidence>
<evidence type="ECO:0000256" key="8">
    <source>
        <dbReference type="ARBA" id="ARBA00023136"/>
    </source>
</evidence>
<gene>
    <name evidence="13" type="primary">Far1_9</name>
    <name evidence="13" type="ORF">G6Z77_0006076</name>
</gene>
<evidence type="ECO:0000256" key="7">
    <source>
        <dbReference type="ARBA" id="ARBA00023098"/>
    </source>
</evidence>
<feature type="domain" description="Fatty acyl-CoA reductase C-terminal" evidence="11">
    <location>
        <begin position="357"/>
        <end position="448"/>
    </location>
</feature>
<dbReference type="FunFam" id="3.40.50.720:FF:000143">
    <property type="entry name" value="Fatty acyl-CoA reductase"/>
    <property type="match status" value="2"/>
</dbReference>
<keyword evidence="4 10" id="KW-0812">Transmembrane</keyword>
<feature type="domain" description="Thioester reductase (TE)" evidence="12">
    <location>
        <begin position="602"/>
        <end position="869"/>
    </location>
</feature>
<dbReference type="GO" id="GO:0005777">
    <property type="term" value="C:peroxisome"/>
    <property type="evidence" value="ECO:0007669"/>
    <property type="project" value="TreeGrafter"/>
</dbReference>
<dbReference type="GO" id="GO:0102965">
    <property type="term" value="F:alcohol-forming long-chain fatty acyl-CoA reductase activity"/>
    <property type="evidence" value="ECO:0007669"/>
    <property type="project" value="UniProtKB-EC"/>
</dbReference>
<evidence type="ECO:0000256" key="2">
    <source>
        <dbReference type="ARBA" id="ARBA00005928"/>
    </source>
</evidence>
<keyword evidence="6 10" id="KW-1133">Transmembrane helix</keyword>
<comment type="function">
    <text evidence="10">Catalyzes the reduction of fatty acyl-CoA to fatty alcohols.</text>
</comment>
<dbReference type="EMBL" id="JAANIB010010390">
    <property type="protein sequence ID" value="KAG5319772.1"/>
    <property type="molecule type" value="Genomic_DNA"/>
</dbReference>
<sequence>MASYVTDFYNSKSVFITGGTGFVGVCLIEKLLRCCPDIKNIYLLMRPKKGKQIMERLEELTKNSVFNRIKEEKQTDLFKKLIAIAGDIGEENLGLSSQDRTTLINTVEVIFHSAATLDFEADLKTTTNINLLGTRRIVQLCREIKKLKALVHVSSAYANAVLHNVDEIIYPAPADVNTILKLVDTLDDATLNSKTPEILKNHPNPYTFTKHLAEHEVLNGGFPATIVRPSMIAGAWKEPVPGWTISKNGPQGFILGAAKGVIRRLPVAKHLIYDYIPVDIVVNSLIVAAYNVDRDSDKGLKVYHCTSSTCNSFKWESIEKEINTYLHNYPLRSAVWYPYLKFLPSLFLFRISAIFVHFIPAYILDAITRLCGGRPILVRLHSNVNKSLERLEQFIFQEWRFNNPRLLQLHESLSLEDQKLFTLDMRPLIWKDYFTDLIQGVRTYLHNESPKSLPKARSKHKILTIAHLGLQAALLGLIWWLVKVLFATTWTKTGLVVPMTYLLFDQLNGMQLEQNYQIVFFDVMSMYINIPNELILKSIERRWDCICKNIAISINKFIIVVSIIMDSTFFKFNDTIYKQFFVFSKMITKSIPEWFANRNILVTGSTGFMGKVLVAKLLLSCPDIGDIFLLIRKKKCLDSHARLQLLLQQEPFRILREQYPERLMKLIVIHSDITVEELALSVTDKERLMNNVSVVFHMAANVRFDMSLKTAIRMNTISTANVVTLAKQLSLLEAFIYISTSFCQCGESVLEERAYQTKISPENVIHMVNTMSDDALEAMRFKLLGEQPNTYAYSKALNEDFVSRCGLPVGIIRPSIVIASYKEPVPGWVDNMNGPTGLMIGAGKGVIRSMLCNADYMSDIIPCDMAINATIALAWQVGTEKSIKPIFLNATANQENSISWGDALELGKKHVFENPFSQPLWYPGGRMTSSKVLHWLAVIFFQIIPAYLLDSLLIVTGNKPFLVRVQNRVNAGLDLLQYYTMKQWIFR</sequence>
<feature type="transmembrane region" description="Helical" evidence="10">
    <location>
        <begin position="342"/>
        <end position="364"/>
    </location>
</feature>
<evidence type="ECO:0000259" key="12">
    <source>
        <dbReference type="Pfam" id="PF07993"/>
    </source>
</evidence>
<proteinExistence type="inferred from homology"/>
<dbReference type="Proteomes" id="UP000670152">
    <property type="component" value="Unassembled WGS sequence"/>
</dbReference>
<keyword evidence="5 10" id="KW-0521">NADP</keyword>
<organism evidence="13 14">
    <name type="scientific">Acromyrmex heyeri</name>
    <dbReference type="NCBI Taxonomy" id="230685"/>
    <lineage>
        <taxon>Eukaryota</taxon>
        <taxon>Metazoa</taxon>
        <taxon>Ecdysozoa</taxon>
        <taxon>Arthropoda</taxon>
        <taxon>Hexapoda</taxon>
        <taxon>Insecta</taxon>
        <taxon>Pterygota</taxon>
        <taxon>Neoptera</taxon>
        <taxon>Endopterygota</taxon>
        <taxon>Hymenoptera</taxon>
        <taxon>Apocrita</taxon>
        <taxon>Aculeata</taxon>
        <taxon>Formicoidea</taxon>
        <taxon>Formicidae</taxon>
        <taxon>Myrmicinae</taxon>
        <taxon>Acromyrmex</taxon>
    </lineage>
</organism>
<keyword evidence="14" id="KW-1185">Reference proteome</keyword>
<dbReference type="GO" id="GO:0035336">
    <property type="term" value="P:long-chain fatty-acyl-CoA metabolic process"/>
    <property type="evidence" value="ECO:0007669"/>
    <property type="project" value="TreeGrafter"/>
</dbReference>
<feature type="domain" description="Thioester reductase (TE)" evidence="12">
    <location>
        <begin position="16"/>
        <end position="284"/>
    </location>
</feature>
<keyword evidence="7 10" id="KW-0443">Lipid metabolism</keyword>
<keyword evidence="8 10" id="KW-0472">Membrane</keyword>
<evidence type="ECO:0000256" key="9">
    <source>
        <dbReference type="ARBA" id="ARBA00052530"/>
    </source>
</evidence>
<dbReference type="AlphaFoldDB" id="A0A836JU74"/>
<evidence type="ECO:0000256" key="3">
    <source>
        <dbReference type="ARBA" id="ARBA00022516"/>
    </source>
</evidence>
<dbReference type="CDD" id="cd09071">
    <property type="entry name" value="FAR_C"/>
    <property type="match status" value="2"/>
</dbReference>
<dbReference type="GO" id="GO:0080019">
    <property type="term" value="F:alcohol-forming very long-chain fatty acyl-CoA reductase activity"/>
    <property type="evidence" value="ECO:0007669"/>
    <property type="project" value="InterPro"/>
</dbReference>
<feature type="non-terminal residue" evidence="13">
    <location>
        <position position="1"/>
    </location>
</feature>
<dbReference type="InterPro" id="IPR026055">
    <property type="entry name" value="FAR"/>
</dbReference>
<dbReference type="GO" id="GO:0016020">
    <property type="term" value="C:membrane"/>
    <property type="evidence" value="ECO:0007669"/>
    <property type="project" value="UniProtKB-SubCell"/>
</dbReference>
<evidence type="ECO:0000256" key="6">
    <source>
        <dbReference type="ARBA" id="ARBA00022989"/>
    </source>
</evidence>
<dbReference type="EC" id="1.2.1.84" evidence="10"/>
<feature type="transmembrane region" description="Helical" evidence="10">
    <location>
        <begin position="932"/>
        <end position="955"/>
    </location>
</feature>
<feature type="non-terminal residue" evidence="13">
    <location>
        <position position="987"/>
    </location>
</feature>
<dbReference type="SUPFAM" id="SSF51735">
    <property type="entry name" value="NAD(P)-binding Rossmann-fold domains"/>
    <property type="match status" value="2"/>
</dbReference>
<evidence type="ECO:0000313" key="13">
    <source>
        <dbReference type="EMBL" id="KAG5319772.1"/>
    </source>
</evidence>
<feature type="transmembrane region" description="Helical" evidence="10">
    <location>
        <begin position="462"/>
        <end position="482"/>
    </location>
</feature>
<evidence type="ECO:0000313" key="14">
    <source>
        <dbReference type="Proteomes" id="UP000670152"/>
    </source>
</evidence>
<dbReference type="PANTHER" id="PTHR11011:SF45">
    <property type="entry name" value="FATTY ACYL-COA REDUCTASE CG8306-RELATED"/>
    <property type="match status" value="1"/>
</dbReference>
<dbReference type="Pfam" id="PF03015">
    <property type="entry name" value="Sterile"/>
    <property type="match status" value="2"/>
</dbReference>
<dbReference type="OrthoDB" id="429813at2759"/>
<dbReference type="InterPro" id="IPR033640">
    <property type="entry name" value="FAR_C"/>
</dbReference>
<accession>A0A836JU74</accession>
<comment type="subcellular location">
    <subcellularLocation>
        <location evidence="1">Membrane</location>
        <topology evidence="1">Multi-pass membrane protein</topology>
    </subcellularLocation>
</comment>
<comment type="catalytic activity">
    <reaction evidence="9 10">
        <text>a long-chain fatty acyl-CoA + 2 NADPH + 2 H(+) = a long-chain primary fatty alcohol + 2 NADP(+) + CoA</text>
        <dbReference type="Rhea" id="RHEA:52716"/>
        <dbReference type="ChEBI" id="CHEBI:15378"/>
        <dbReference type="ChEBI" id="CHEBI:57287"/>
        <dbReference type="ChEBI" id="CHEBI:57783"/>
        <dbReference type="ChEBI" id="CHEBI:58349"/>
        <dbReference type="ChEBI" id="CHEBI:77396"/>
        <dbReference type="ChEBI" id="CHEBI:83139"/>
        <dbReference type="EC" id="1.2.1.84"/>
    </reaction>
</comment>
<dbReference type="InterPro" id="IPR036291">
    <property type="entry name" value="NAD(P)-bd_dom_sf"/>
</dbReference>
<keyword evidence="3 10" id="KW-0444">Lipid biosynthesis</keyword>
<evidence type="ECO:0000259" key="11">
    <source>
        <dbReference type="Pfam" id="PF03015"/>
    </source>
</evidence>
<evidence type="ECO:0000256" key="10">
    <source>
        <dbReference type="RuleBase" id="RU363097"/>
    </source>
</evidence>
<dbReference type="CDD" id="cd05236">
    <property type="entry name" value="FAR-N_SDR_e"/>
    <property type="match status" value="2"/>
</dbReference>
<protein>
    <recommendedName>
        <fullName evidence="10">Fatty acyl-CoA reductase</fullName>
        <ecNumber evidence="10">1.2.1.84</ecNumber>
    </recommendedName>
</protein>